<protein>
    <recommendedName>
        <fullName evidence="1">DUF6883 domain-containing protein</fullName>
    </recommendedName>
</protein>
<dbReference type="Proteomes" id="UP000003781">
    <property type="component" value="Unassembled WGS sequence"/>
</dbReference>
<gene>
    <name evidence="2" type="ORF">CY0110_26233</name>
</gene>
<dbReference type="AlphaFoldDB" id="A3IPD1"/>
<dbReference type="EMBL" id="AAXW01000012">
    <property type="protein sequence ID" value="EAZ91696.1"/>
    <property type="molecule type" value="Genomic_DNA"/>
</dbReference>
<dbReference type="InterPro" id="IPR049250">
    <property type="entry name" value="DUF6883"/>
</dbReference>
<evidence type="ECO:0000259" key="1">
    <source>
        <dbReference type="Pfam" id="PF21814"/>
    </source>
</evidence>
<dbReference type="Pfam" id="PF21814">
    <property type="entry name" value="DUF6883"/>
    <property type="match status" value="1"/>
</dbReference>
<name>A3IPD1_9CHRO</name>
<sequence length="109" mass="12773">MSSNLVIEDAKLTRYLLIYQRKDDKSKYLAQYGYTLDNWQVLKLDIIKAVQGQEIDEITQTDWGQRFKVKSQWTGVNGKLIKVITIWQQSEGEDTIKLITLYPDKSEEN</sequence>
<organism evidence="2 3">
    <name type="scientific">Crocosphaera chwakensis CCY0110</name>
    <dbReference type="NCBI Taxonomy" id="391612"/>
    <lineage>
        <taxon>Bacteria</taxon>
        <taxon>Bacillati</taxon>
        <taxon>Cyanobacteriota</taxon>
        <taxon>Cyanophyceae</taxon>
        <taxon>Oscillatoriophycideae</taxon>
        <taxon>Chroococcales</taxon>
        <taxon>Aphanothecaceae</taxon>
        <taxon>Crocosphaera</taxon>
        <taxon>Crocosphaera chwakensis</taxon>
    </lineage>
</organism>
<dbReference type="eggNOG" id="ENOG50332FE">
    <property type="taxonomic scope" value="Bacteria"/>
</dbReference>
<proteinExistence type="predicted"/>
<evidence type="ECO:0000313" key="3">
    <source>
        <dbReference type="Proteomes" id="UP000003781"/>
    </source>
</evidence>
<reference evidence="2 3" key="1">
    <citation type="submission" date="2007-03" db="EMBL/GenBank/DDBJ databases">
        <authorList>
            <person name="Stal L."/>
            <person name="Ferriera S."/>
            <person name="Johnson J."/>
            <person name="Kravitz S."/>
            <person name="Beeson K."/>
            <person name="Sutton G."/>
            <person name="Rogers Y.-H."/>
            <person name="Friedman R."/>
            <person name="Frazier M."/>
            <person name="Venter J.C."/>
        </authorList>
    </citation>
    <scope>NUCLEOTIDE SEQUENCE [LARGE SCALE GENOMIC DNA]</scope>
    <source>
        <strain evidence="2 3">CCY0110</strain>
    </source>
</reference>
<accession>A3IPD1</accession>
<feature type="domain" description="DUF6883" evidence="1">
    <location>
        <begin position="4"/>
        <end position="104"/>
    </location>
</feature>
<keyword evidence="3" id="KW-1185">Reference proteome</keyword>
<comment type="caution">
    <text evidence="2">The sequence shown here is derived from an EMBL/GenBank/DDBJ whole genome shotgun (WGS) entry which is preliminary data.</text>
</comment>
<evidence type="ECO:0000313" key="2">
    <source>
        <dbReference type="EMBL" id="EAZ91696.1"/>
    </source>
</evidence>